<comment type="caution">
    <text evidence="1">The sequence shown here is derived from an EMBL/GenBank/DDBJ whole genome shotgun (WGS) entry which is preliminary data.</text>
</comment>
<name>A0ABQ4DHF9_9CELL</name>
<organism evidence="1 2">
    <name type="scientific">Cellulomonas phragmiteti</name>
    <dbReference type="NCBI Taxonomy" id="478780"/>
    <lineage>
        <taxon>Bacteria</taxon>
        <taxon>Bacillati</taxon>
        <taxon>Actinomycetota</taxon>
        <taxon>Actinomycetes</taxon>
        <taxon>Micrococcales</taxon>
        <taxon>Cellulomonadaceae</taxon>
        <taxon>Cellulomonas</taxon>
    </lineage>
</organism>
<accession>A0ABQ4DHF9</accession>
<dbReference type="EMBL" id="BONP01000002">
    <property type="protein sequence ID" value="GIG38794.1"/>
    <property type="molecule type" value="Genomic_DNA"/>
</dbReference>
<proteinExistence type="predicted"/>
<gene>
    <name evidence="1" type="ORF">Cph01nite_05560</name>
</gene>
<protein>
    <recommendedName>
        <fullName evidence="3">Polysaccharide pyruvyl transferase domain-containing protein</fullName>
    </recommendedName>
</protein>
<dbReference type="RefSeq" id="WP_203670870.1">
    <property type="nucleotide sequence ID" value="NZ_BONP01000002.1"/>
</dbReference>
<evidence type="ECO:0008006" key="3">
    <source>
        <dbReference type="Google" id="ProtNLM"/>
    </source>
</evidence>
<keyword evidence="2" id="KW-1185">Reference proteome</keyword>
<reference evidence="1 2" key="1">
    <citation type="submission" date="2021-01" db="EMBL/GenBank/DDBJ databases">
        <title>Whole genome shotgun sequence of Cellulomonas phragmiteti NBRC 110785.</title>
        <authorList>
            <person name="Komaki H."/>
            <person name="Tamura T."/>
        </authorList>
    </citation>
    <scope>NUCLEOTIDE SEQUENCE [LARGE SCALE GENOMIC DNA]</scope>
    <source>
        <strain evidence="1 2">NBRC 110785</strain>
    </source>
</reference>
<evidence type="ECO:0000313" key="2">
    <source>
        <dbReference type="Proteomes" id="UP000614741"/>
    </source>
</evidence>
<sequence>MNRTFVALGGDFPNIGDAVIRRVTLSWVRSTEPVDAFLATAPDAWLEQVGIKAGDRVYRGRRSSLRWVKELLLSRGRPLLIHEPGEVALDRQAFIRECVLLTACVVAKIKRGRVVFPPRSVARRKEARPWGPTRFVHRTACRVADAVYWREPSSLVTVGIGELAPDVCFGADIREGLQPGARKTIGVSLRGSRPLPSAEWFEGLKRAADRLGAVIVPFAQVESDQRRAAELAEMFEVQPLPWSSDLLAHEEALRRLYDGAISIVSDRLHVLIIGSLSGAVPIELVPRPAEKVARHFHQVRIDDISHDSSNMSASDVEKTVLAAQDRGTEVRLAVSAANGEVRRVAARVRSWQGSGRQS</sequence>
<dbReference type="Proteomes" id="UP000614741">
    <property type="component" value="Unassembled WGS sequence"/>
</dbReference>
<evidence type="ECO:0000313" key="1">
    <source>
        <dbReference type="EMBL" id="GIG38794.1"/>
    </source>
</evidence>